<reference evidence="3 4" key="1">
    <citation type="journal article" date="2015" name="Microbiome">
        <title>Genomic resolution of linkages in carbon, nitrogen, and sulfur cycling among widespread estuary sediment bacteria.</title>
        <authorList>
            <person name="Baker B.J."/>
            <person name="Lazar C.S."/>
            <person name="Teske A.P."/>
            <person name="Dick G.J."/>
        </authorList>
    </citation>
    <scope>NUCLEOTIDE SEQUENCE [LARGE SCALE GENOMIC DNA]</scope>
    <source>
        <strain evidence="3">DG_26</strain>
    </source>
</reference>
<keyword evidence="1" id="KW-1133">Transmembrane helix</keyword>
<gene>
    <name evidence="3" type="ORF">AMJ40_03295</name>
</gene>
<evidence type="ECO:0000256" key="1">
    <source>
        <dbReference type="SAM" id="Phobius"/>
    </source>
</evidence>
<feature type="transmembrane region" description="Helical" evidence="1">
    <location>
        <begin position="228"/>
        <end position="249"/>
    </location>
</feature>
<organism evidence="3 4">
    <name type="scientific">candidate division TA06 bacterium DG_26</name>
    <dbReference type="NCBI Taxonomy" id="1703771"/>
    <lineage>
        <taxon>Bacteria</taxon>
        <taxon>Bacteria division TA06</taxon>
    </lineage>
</organism>
<dbReference type="AlphaFoldDB" id="A0A0S7WK93"/>
<feature type="transmembrane region" description="Helical" evidence="1">
    <location>
        <begin position="329"/>
        <end position="348"/>
    </location>
</feature>
<comment type="caution">
    <text evidence="3">The sequence shown here is derived from an EMBL/GenBank/DDBJ whole genome shotgun (WGS) entry which is preliminary data.</text>
</comment>
<dbReference type="Proteomes" id="UP000051124">
    <property type="component" value="Unassembled WGS sequence"/>
</dbReference>
<evidence type="ECO:0000259" key="2">
    <source>
        <dbReference type="Pfam" id="PF26514"/>
    </source>
</evidence>
<feature type="transmembrane region" description="Helical" evidence="1">
    <location>
        <begin position="296"/>
        <end position="317"/>
    </location>
</feature>
<accession>A0A0S7WK93</accession>
<feature type="domain" description="DUF8173" evidence="2">
    <location>
        <begin position="232"/>
        <end position="375"/>
    </location>
</feature>
<sequence>MKFVIACISLFVFVSGYATQFRAGDHVMLSSDEMVEDDLFVGAQSLRVMGTVHGDLVAGARNIDVDGEVSGDMIAGAEVISITGRVVDDARLAAREIVCTGTVGSDVLCFCQNLRLREQAGIEKDLTVYAGEADIEGDIGGKLSGATGSMRIRGRIGGDVEVSAGSLLILPSAEIFGDLVYTSEKPAKIEEGSWIQGKVVYKPKGEMVSKWEKPKFPELRRVLHRFMWIFRVILLAGSIIVGLVMVAVAPAFSRDSADTIKTSPWKCLGLGLLFLIVIPIAVAIVSLTVVGIPLGIIVILLYLTCLSLSSIVFGIFIGRSFFKIVGKEISNYWAVLIGMVVLFLLTLIPYVSWLIIFVVTLFGFGAIVISLYRKRKGQAAETV</sequence>
<evidence type="ECO:0000313" key="3">
    <source>
        <dbReference type="EMBL" id="KPJ50313.1"/>
    </source>
</evidence>
<feature type="transmembrane region" description="Helical" evidence="1">
    <location>
        <begin position="354"/>
        <end position="372"/>
    </location>
</feature>
<keyword evidence="1" id="KW-0812">Transmembrane</keyword>
<dbReference type="Pfam" id="PF26514">
    <property type="entry name" value="DUF8173"/>
    <property type="match status" value="1"/>
</dbReference>
<protein>
    <recommendedName>
        <fullName evidence="2">DUF8173 domain-containing protein</fullName>
    </recommendedName>
</protein>
<dbReference type="InterPro" id="IPR058486">
    <property type="entry name" value="DUF8173"/>
</dbReference>
<dbReference type="EMBL" id="LIZT01000025">
    <property type="protein sequence ID" value="KPJ50313.1"/>
    <property type="molecule type" value="Genomic_DNA"/>
</dbReference>
<name>A0A0S7WK93_UNCT6</name>
<proteinExistence type="predicted"/>
<feature type="transmembrane region" description="Helical" evidence="1">
    <location>
        <begin position="270"/>
        <end position="290"/>
    </location>
</feature>
<dbReference type="PATRIC" id="fig|1703771.3.peg.890"/>
<evidence type="ECO:0000313" key="4">
    <source>
        <dbReference type="Proteomes" id="UP000051124"/>
    </source>
</evidence>
<keyword evidence="1" id="KW-0472">Membrane</keyword>